<name>A0A0V8JRY8_9BACI</name>
<dbReference type="Pfam" id="PF24829">
    <property type="entry name" value="Phage_connect_2"/>
    <property type="match status" value="1"/>
</dbReference>
<dbReference type="NCBIfam" id="TIGR01560">
    <property type="entry name" value="put_DNA_pack"/>
    <property type="match status" value="1"/>
</dbReference>
<dbReference type="InterPro" id="IPR006450">
    <property type="entry name" value="Phage_HK97_gp6-like"/>
</dbReference>
<accession>A0A0V8JRY8</accession>
<evidence type="ECO:0000313" key="1">
    <source>
        <dbReference type="EMBL" id="KSU89815.1"/>
    </source>
</evidence>
<dbReference type="EMBL" id="LNQP01000001">
    <property type="protein sequence ID" value="KSU89815.1"/>
    <property type="molecule type" value="Genomic_DNA"/>
</dbReference>
<dbReference type="Proteomes" id="UP000053681">
    <property type="component" value="Unassembled WGS sequence"/>
</dbReference>
<comment type="caution">
    <text evidence="1">The sequence shown here is derived from an EMBL/GenBank/DDBJ whole genome shotgun (WGS) entry which is preliminary data.</text>
</comment>
<organism evidence="1 2">
    <name type="scientific">Priestia veravalensis</name>
    <dbReference type="NCBI Taxonomy" id="1414648"/>
    <lineage>
        <taxon>Bacteria</taxon>
        <taxon>Bacillati</taxon>
        <taxon>Bacillota</taxon>
        <taxon>Bacilli</taxon>
        <taxon>Bacillales</taxon>
        <taxon>Bacillaceae</taxon>
        <taxon>Priestia</taxon>
    </lineage>
</organism>
<dbReference type="InterPro" id="IPR056951">
    <property type="entry name" value="Phage_connect_2"/>
</dbReference>
<sequence>MLDKAKLSLRVSNAAFDDEIIDLIEAARLELIEAGVSGEKAMDDSDPLIKRAIITYVKANFGFDNPDYEKLNESFKSLKIHLSQSSDYHAIS</sequence>
<evidence type="ECO:0000313" key="2">
    <source>
        <dbReference type="Proteomes" id="UP000053681"/>
    </source>
</evidence>
<gene>
    <name evidence="1" type="ORF">AS180_00145</name>
</gene>
<dbReference type="RefSeq" id="WP_025907106.1">
    <property type="nucleotide sequence ID" value="NZ_KQ758627.1"/>
</dbReference>
<protein>
    <submittedName>
        <fullName evidence="1">DNA-packaging protein</fullName>
    </submittedName>
</protein>
<reference evidence="1 2" key="1">
    <citation type="submission" date="2015-11" db="EMBL/GenBank/DDBJ databases">
        <title>Bacillus caseinolyticus sp nov.</title>
        <authorList>
            <person name="Dastager S.G."/>
            <person name="Mawlankar R."/>
        </authorList>
    </citation>
    <scope>NUCLEOTIDE SEQUENCE [LARGE SCALE GENOMIC DNA]</scope>
    <source>
        <strain evidence="1 2">SGD-V-76</strain>
    </source>
</reference>
<proteinExistence type="predicted"/>
<keyword evidence="2" id="KW-1185">Reference proteome</keyword>
<dbReference type="AlphaFoldDB" id="A0A0V8JRY8"/>